<keyword evidence="1" id="KW-1133">Transmembrane helix</keyword>
<name>A0ABR7JHN9_9FLAO</name>
<evidence type="ECO:0000313" key="3">
    <source>
        <dbReference type="Proteomes" id="UP000621670"/>
    </source>
</evidence>
<sequence length="97" mass="11502">MLQDVSEVQKKNFYFTLKNKIADGFVILEQNDKLPYIVLRREKQQIDHLFNFVLCCITLGLWSFVWLYHARVSAKPREIIIAIDEDGNIFEENCYMA</sequence>
<comment type="caution">
    <text evidence="2">The sequence shown here is derived from an EMBL/GenBank/DDBJ whole genome shotgun (WGS) entry which is preliminary data.</text>
</comment>
<protein>
    <submittedName>
        <fullName evidence="2">Uncharacterized protein</fullName>
    </submittedName>
</protein>
<evidence type="ECO:0000256" key="1">
    <source>
        <dbReference type="SAM" id="Phobius"/>
    </source>
</evidence>
<dbReference type="Proteomes" id="UP000621670">
    <property type="component" value="Unassembled WGS sequence"/>
</dbReference>
<feature type="transmembrane region" description="Helical" evidence="1">
    <location>
        <begin position="49"/>
        <end position="68"/>
    </location>
</feature>
<accession>A0ABR7JHN9</accession>
<organism evidence="2 3">
    <name type="scientific">Flavobacterium turcicum</name>
    <dbReference type="NCBI Taxonomy" id="2764718"/>
    <lineage>
        <taxon>Bacteria</taxon>
        <taxon>Pseudomonadati</taxon>
        <taxon>Bacteroidota</taxon>
        <taxon>Flavobacteriia</taxon>
        <taxon>Flavobacteriales</taxon>
        <taxon>Flavobacteriaceae</taxon>
        <taxon>Flavobacterium</taxon>
    </lineage>
</organism>
<keyword evidence="1" id="KW-0812">Transmembrane</keyword>
<gene>
    <name evidence="2" type="ORF">H8R26_11170</name>
</gene>
<evidence type="ECO:0000313" key="2">
    <source>
        <dbReference type="EMBL" id="MBC5863982.1"/>
    </source>
</evidence>
<dbReference type="EMBL" id="JACRUM010000006">
    <property type="protein sequence ID" value="MBC5863982.1"/>
    <property type="molecule type" value="Genomic_DNA"/>
</dbReference>
<reference evidence="2 3" key="1">
    <citation type="submission" date="2020-08" db="EMBL/GenBank/DDBJ databases">
        <title>Description of novel Flavobacterium F-400 isolate.</title>
        <authorList>
            <person name="Saticioglu I."/>
            <person name="Duman M."/>
            <person name="Altun S."/>
        </authorList>
    </citation>
    <scope>NUCLEOTIDE SEQUENCE [LARGE SCALE GENOMIC DNA]</scope>
    <source>
        <strain evidence="2 3">F-400</strain>
    </source>
</reference>
<proteinExistence type="predicted"/>
<keyword evidence="3" id="KW-1185">Reference proteome</keyword>
<keyword evidence="1" id="KW-0472">Membrane</keyword>